<proteinExistence type="predicted"/>
<sequence length="925" mass="101039">MAKSSTARNRRVLHPRARAEAASSITPVTCPSACQGVEAAGSTLILTWIPNATLKRNPHSIDAHTPGGSPLRSLVGVSPSGSPRLSRCDSAASRVSVNSEPGKELTSPDQEYRSLDSWASVTVPCSARRGCPRNSRDCTKSITSQADSGIGAEDLPKMVLTVASGDANGTNISPDTESSQSSGIHEEAPPGGATAQPTIARGGGALTDRCNGYGENEREALIHNGDKTDACSAATPDPGAQSPTSSRIEQHRQNQQQQQQQHQQQQQQQKQQQQQQSNVPEICESATDHPANGRVDDTGAPPDGDAINANGAPPDGDALNANGAPPDCDTINSNGATPGGDAINANGAPPGGNVANYASVLKEVRKETKRLILNLEMDADNNSAAAQQMALTPDIEISPETDESDDDDDDGTDSSSTRTSHGPDSLPPSLPDSPVMSYLKRNPILQDNPESIALSQSLGSSFHEAGGGGGAHFSQYSPGNRTPREHALGVFSVNLRQMKSLRLFFNNDEGTCGQLVIASRESQYKIFHFHRGGLDRVVEVFEEWNFIDKAKEKIHDYSMASESWPARRGSGGVTMTCHPGSYSYTFHRESKRRSSSERRQRMSGEPPPVNSEDVFRKPDVCGELSHRRCSRSPGCSGTSGDSRKEQESFTEEQQETFWRQIQCTVDKDVVRTDRSNPFFKGENNPNLEIMRNILLNYAVYNPRMGYTQGMSDLLAPVLRAVHSESDTFWCFVGLMQGTIFVSSPKDTDIDKQLSYLRELLREMQSPLYDHLSRQSNALELLFTHRWILLCFKREFQEPDALRMWEACWAHYQTDYFHLFICVAIIAIYGQDIITLDMPSDEMLLHFSSLAMHMRGDVVLQKARGLLHQYRQLQRIPCTLHGLCDLCGPGMWDSGFCPVVECLGGHADVGACPHGGMLPSQLHHGQ</sequence>
<feature type="compositionally biased region" description="Low complexity" evidence="2">
    <location>
        <begin position="253"/>
        <end position="276"/>
    </location>
</feature>
<accession>A0ABM1F347</accession>
<feature type="region of interest" description="Disordered" evidence="2">
    <location>
        <begin position="587"/>
        <end position="651"/>
    </location>
</feature>
<dbReference type="InterPro" id="IPR035969">
    <property type="entry name" value="Rab-GAP_TBC_sf"/>
</dbReference>
<feature type="region of interest" description="Disordered" evidence="2">
    <location>
        <begin position="165"/>
        <end position="203"/>
    </location>
</feature>
<dbReference type="PANTHER" id="PTHR22957">
    <property type="entry name" value="TBC1 DOMAIN FAMILY MEMBER GTPASE-ACTIVATING PROTEIN"/>
    <property type="match status" value="1"/>
</dbReference>
<feature type="compositionally biased region" description="Basic and acidic residues" evidence="2">
    <location>
        <begin position="587"/>
        <end position="602"/>
    </location>
</feature>
<name>A0ABM1F347_PRICU</name>
<organism evidence="4 5">
    <name type="scientific">Priapulus caudatus</name>
    <name type="common">Priapulid worm</name>
    <dbReference type="NCBI Taxonomy" id="37621"/>
    <lineage>
        <taxon>Eukaryota</taxon>
        <taxon>Metazoa</taxon>
        <taxon>Ecdysozoa</taxon>
        <taxon>Scalidophora</taxon>
        <taxon>Priapulida</taxon>
        <taxon>Priapulimorpha</taxon>
        <taxon>Priapulimorphida</taxon>
        <taxon>Priapulidae</taxon>
        <taxon>Priapulus</taxon>
    </lineage>
</organism>
<dbReference type="SMART" id="SM00164">
    <property type="entry name" value="TBC"/>
    <property type="match status" value="1"/>
</dbReference>
<feature type="region of interest" description="Disordered" evidence="2">
    <location>
        <begin position="392"/>
        <end position="437"/>
    </location>
</feature>
<evidence type="ECO:0000259" key="3">
    <source>
        <dbReference type="PROSITE" id="PS50086"/>
    </source>
</evidence>
<feature type="domain" description="Rab-GAP TBC" evidence="3">
    <location>
        <begin position="648"/>
        <end position="811"/>
    </location>
</feature>
<feature type="compositionally biased region" description="Polar residues" evidence="2">
    <location>
        <begin position="167"/>
        <end position="183"/>
    </location>
</feature>
<dbReference type="SUPFAM" id="SSF47923">
    <property type="entry name" value="Ypt/Rab-GAP domain of gyp1p"/>
    <property type="match status" value="2"/>
</dbReference>
<reference evidence="5" key="1">
    <citation type="submission" date="2025-08" db="UniProtKB">
        <authorList>
            <consortium name="RefSeq"/>
        </authorList>
    </citation>
    <scope>IDENTIFICATION</scope>
</reference>
<feature type="region of interest" description="Disordered" evidence="2">
    <location>
        <begin position="61"/>
        <end position="113"/>
    </location>
</feature>
<keyword evidence="1" id="KW-0343">GTPase activation</keyword>
<feature type="compositionally biased region" description="Basic and acidic residues" evidence="2">
    <location>
        <begin position="613"/>
        <end position="626"/>
    </location>
</feature>
<feature type="compositionally biased region" description="Acidic residues" evidence="2">
    <location>
        <begin position="397"/>
        <end position="412"/>
    </location>
</feature>
<dbReference type="Gene3D" id="1.10.8.270">
    <property type="entry name" value="putative rabgap domain of human tbc1 domain family member 14 like domains"/>
    <property type="match status" value="1"/>
</dbReference>
<evidence type="ECO:0000313" key="5">
    <source>
        <dbReference type="RefSeq" id="XP_014678868.1"/>
    </source>
</evidence>
<dbReference type="RefSeq" id="XP_014678868.1">
    <property type="nucleotide sequence ID" value="XM_014823382.1"/>
</dbReference>
<keyword evidence="4" id="KW-1185">Reference proteome</keyword>
<dbReference type="PROSITE" id="PS50086">
    <property type="entry name" value="TBC_RABGAP"/>
    <property type="match status" value="1"/>
</dbReference>
<dbReference type="Gene3D" id="1.10.472.80">
    <property type="entry name" value="Ypt/Rab-GAP domain of gyp1p, domain 3"/>
    <property type="match status" value="1"/>
</dbReference>
<dbReference type="Pfam" id="PF00566">
    <property type="entry name" value="RabGAP-TBC"/>
    <property type="match status" value="1"/>
</dbReference>
<protein>
    <submittedName>
        <fullName evidence="5">TBC1 domain family member 16-like</fullName>
    </submittedName>
</protein>
<dbReference type="PANTHER" id="PTHR22957:SF547">
    <property type="entry name" value="TBC1 DOMAIN FAMILY MEMBER 16"/>
    <property type="match status" value="1"/>
</dbReference>
<feature type="region of interest" description="Disordered" evidence="2">
    <location>
        <begin position="228"/>
        <end position="350"/>
    </location>
</feature>
<dbReference type="GeneID" id="106818702"/>
<gene>
    <name evidence="5" type="primary">LOC106818702</name>
</gene>
<evidence type="ECO:0000256" key="1">
    <source>
        <dbReference type="ARBA" id="ARBA00022468"/>
    </source>
</evidence>
<dbReference type="InterPro" id="IPR000195">
    <property type="entry name" value="Rab-GAP-TBC_dom"/>
</dbReference>
<evidence type="ECO:0000313" key="4">
    <source>
        <dbReference type="Proteomes" id="UP000695022"/>
    </source>
</evidence>
<dbReference type="Proteomes" id="UP000695022">
    <property type="component" value="Unplaced"/>
</dbReference>
<evidence type="ECO:0000256" key="2">
    <source>
        <dbReference type="SAM" id="MobiDB-lite"/>
    </source>
</evidence>
<feature type="compositionally biased region" description="Low complexity" evidence="2">
    <location>
        <begin position="413"/>
        <end position="424"/>
    </location>
</feature>